<keyword evidence="3" id="KW-1185">Reference proteome</keyword>
<dbReference type="SUPFAM" id="SSF56784">
    <property type="entry name" value="HAD-like"/>
    <property type="match status" value="1"/>
</dbReference>
<dbReference type="PANTHER" id="PTHR42891">
    <property type="entry name" value="D-GLYCERO-BETA-D-MANNO-HEPTOSE-1,7-BISPHOSPHATE 7-PHOSPHATASE"/>
    <property type="match status" value="1"/>
</dbReference>
<dbReference type="RefSeq" id="WP_071506627.1">
    <property type="nucleotide sequence ID" value="NZ_MORL01000038.1"/>
</dbReference>
<dbReference type="Proteomes" id="UP000181790">
    <property type="component" value="Unassembled WGS sequence"/>
</dbReference>
<evidence type="ECO:0000313" key="2">
    <source>
        <dbReference type="EMBL" id="OIN55742.1"/>
    </source>
</evidence>
<dbReference type="OrthoDB" id="9803871at2"/>
<proteinExistence type="predicted"/>
<dbReference type="Pfam" id="PF08645">
    <property type="entry name" value="PNK3P"/>
    <property type="match status" value="1"/>
</dbReference>
<feature type="domain" description="DUF6794" evidence="1">
    <location>
        <begin position="194"/>
        <end position="281"/>
    </location>
</feature>
<dbReference type="GO" id="GO:0005975">
    <property type="term" value="P:carbohydrate metabolic process"/>
    <property type="evidence" value="ECO:0007669"/>
    <property type="project" value="InterPro"/>
</dbReference>
<dbReference type="GO" id="GO:0016791">
    <property type="term" value="F:phosphatase activity"/>
    <property type="evidence" value="ECO:0007669"/>
    <property type="project" value="InterPro"/>
</dbReference>
<comment type="caution">
    <text evidence="2">The sequence shown here is derived from an EMBL/GenBank/DDBJ whole genome shotgun (WGS) entry which is preliminary data.</text>
</comment>
<dbReference type="EMBL" id="MORL01000038">
    <property type="protein sequence ID" value="OIN55742.1"/>
    <property type="molecule type" value="Genomic_DNA"/>
</dbReference>
<evidence type="ECO:0000313" key="3">
    <source>
        <dbReference type="Proteomes" id="UP000181790"/>
    </source>
</evidence>
<reference evidence="2 3" key="1">
    <citation type="submission" date="2016-10" db="EMBL/GenBank/DDBJ databases">
        <title>Arsenicibacter rosenii gen. nov., sp. nov., an efficient arsenic-methylating bacterium isolated from an arsenic-contaminated paddy soil.</title>
        <authorList>
            <person name="Huang K."/>
        </authorList>
    </citation>
    <scope>NUCLEOTIDE SEQUENCE [LARGE SCALE GENOMIC DNA]</scope>
    <source>
        <strain evidence="2 3">SM-1</strain>
    </source>
</reference>
<dbReference type="Gene3D" id="3.40.50.1000">
    <property type="entry name" value="HAD superfamily/HAD-like"/>
    <property type="match status" value="1"/>
</dbReference>
<dbReference type="InterPro" id="IPR036412">
    <property type="entry name" value="HAD-like_sf"/>
</dbReference>
<sequence length="285" mass="31878">MATIIIPGPVQQAPVKHKLAPALCLDLDGTVRRSKKDPKGFIQGPDDIELMPGIEARIFDYKQKGFLVFGVSNQGGVAHGFKTPADVDREIVAMLELFTIAKPFDIVKTCFHMEGGTVEPFCHRSLFRKPDTGMLAFCELEAFNHGFIVDWDNSLFVGDRDEDRACAEKAGIDFMHIDDFLKPLPASAPAPALPVTLDDAVTYLLPKFRDARSWPEFNQSEDAFLGMCGSILTGGIAMKIRNELKLWEQDSPLHQHFLSEHNLFNADDMSALILRRIYRTLKQEA</sequence>
<organism evidence="2 3">
    <name type="scientific">Arsenicibacter rosenii</name>
    <dbReference type="NCBI Taxonomy" id="1750698"/>
    <lineage>
        <taxon>Bacteria</taxon>
        <taxon>Pseudomonadati</taxon>
        <taxon>Bacteroidota</taxon>
        <taxon>Cytophagia</taxon>
        <taxon>Cytophagales</taxon>
        <taxon>Spirosomataceae</taxon>
        <taxon>Arsenicibacter</taxon>
    </lineage>
</organism>
<protein>
    <recommendedName>
        <fullName evidence="1">DUF6794 domain-containing protein</fullName>
    </recommendedName>
</protein>
<gene>
    <name evidence="2" type="ORF">BLX24_28415</name>
</gene>
<dbReference type="InterPro" id="IPR004446">
    <property type="entry name" value="Heptose_bisP_phosphatase"/>
</dbReference>
<dbReference type="InterPro" id="IPR046744">
    <property type="entry name" value="DUF6794"/>
</dbReference>
<dbReference type="InterPro" id="IPR013954">
    <property type="entry name" value="PNK3P"/>
</dbReference>
<accession>A0A1S2VAM6</accession>
<dbReference type="PANTHER" id="PTHR42891:SF1">
    <property type="entry name" value="D-GLYCERO-BETA-D-MANNO-HEPTOSE-1,7-BISPHOSPHATE 7-PHOSPHATASE"/>
    <property type="match status" value="1"/>
</dbReference>
<dbReference type="InterPro" id="IPR023214">
    <property type="entry name" value="HAD_sf"/>
</dbReference>
<dbReference type="AlphaFoldDB" id="A0A1S2VAM6"/>
<name>A0A1S2VAM6_9BACT</name>
<dbReference type="Pfam" id="PF20594">
    <property type="entry name" value="DUF6794"/>
    <property type="match status" value="1"/>
</dbReference>
<evidence type="ECO:0000259" key="1">
    <source>
        <dbReference type="Pfam" id="PF20594"/>
    </source>
</evidence>